<dbReference type="Proteomes" id="UP001054252">
    <property type="component" value="Unassembled WGS sequence"/>
</dbReference>
<keyword evidence="3" id="KW-1185">Reference proteome</keyword>
<evidence type="ECO:0000313" key="2">
    <source>
        <dbReference type="EMBL" id="GKV28979.1"/>
    </source>
</evidence>
<protein>
    <recommendedName>
        <fullName evidence="1">Reverse transcriptase domain-containing protein</fullName>
    </recommendedName>
</protein>
<proteinExistence type="predicted"/>
<feature type="domain" description="Reverse transcriptase" evidence="1">
    <location>
        <begin position="55"/>
        <end position="177"/>
    </location>
</feature>
<organism evidence="2 3">
    <name type="scientific">Rubroshorea leprosula</name>
    <dbReference type="NCBI Taxonomy" id="152421"/>
    <lineage>
        <taxon>Eukaryota</taxon>
        <taxon>Viridiplantae</taxon>
        <taxon>Streptophyta</taxon>
        <taxon>Embryophyta</taxon>
        <taxon>Tracheophyta</taxon>
        <taxon>Spermatophyta</taxon>
        <taxon>Magnoliopsida</taxon>
        <taxon>eudicotyledons</taxon>
        <taxon>Gunneridae</taxon>
        <taxon>Pentapetalae</taxon>
        <taxon>rosids</taxon>
        <taxon>malvids</taxon>
        <taxon>Malvales</taxon>
        <taxon>Dipterocarpaceae</taxon>
        <taxon>Rubroshorea</taxon>
    </lineage>
</organism>
<sequence>MPRLDGYTAELFKVSWTVVGDLVIKAILEIFTTGKIPKELNSTLITLVLKVSNPNRMSEFRLIFYYNLLYEFITKILAERLEKCSPLFISHNQCALVEGRLMVVNVLLAHGTIKHYHKQHLSSCCALKIDLMKAFGSVHWDFVFQILDALGFPTLFINWVVACITTPKFFVVFNGNLVGYFPGKKDDLIIFTYGKASSLAAIDDTLKSFYPISGLKIGTLTVRHLGVPLITGRLTGKDLKPLVSKIMDRMNSWTSKHLSFVG</sequence>
<comment type="caution">
    <text evidence="2">The sequence shown here is derived from an EMBL/GenBank/DDBJ whole genome shotgun (WGS) entry which is preliminary data.</text>
</comment>
<dbReference type="EMBL" id="BPVZ01000081">
    <property type="protein sequence ID" value="GKV28979.1"/>
    <property type="molecule type" value="Genomic_DNA"/>
</dbReference>
<dbReference type="Pfam" id="PF00078">
    <property type="entry name" value="RVT_1"/>
    <property type="match status" value="1"/>
</dbReference>
<accession>A0AAV5KWM9</accession>
<evidence type="ECO:0000313" key="3">
    <source>
        <dbReference type="Proteomes" id="UP001054252"/>
    </source>
</evidence>
<dbReference type="InterPro" id="IPR000477">
    <property type="entry name" value="RT_dom"/>
</dbReference>
<gene>
    <name evidence="2" type="ORF">SLEP1_g37962</name>
</gene>
<dbReference type="AlphaFoldDB" id="A0AAV5KWM9"/>
<reference evidence="2 3" key="1">
    <citation type="journal article" date="2021" name="Commun. Biol.">
        <title>The genome of Shorea leprosula (Dipterocarpaceae) highlights the ecological relevance of drought in aseasonal tropical rainforests.</title>
        <authorList>
            <person name="Ng K.K.S."/>
            <person name="Kobayashi M.J."/>
            <person name="Fawcett J.A."/>
            <person name="Hatakeyama M."/>
            <person name="Paape T."/>
            <person name="Ng C.H."/>
            <person name="Ang C.C."/>
            <person name="Tnah L.H."/>
            <person name="Lee C.T."/>
            <person name="Nishiyama T."/>
            <person name="Sese J."/>
            <person name="O'Brien M.J."/>
            <person name="Copetti D."/>
            <person name="Mohd Noor M.I."/>
            <person name="Ong R.C."/>
            <person name="Putra M."/>
            <person name="Sireger I.Z."/>
            <person name="Indrioko S."/>
            <person name="Kosugi Y."/>
            <person name="Izuno A."/>
            <person name="Isagi Y."/>
            <person name="Lee S.L."/>
            <person name="Shimizu K.K."/>
        </authorList>
    </citation>
    <scope>NUCLEOTIDE SEQUENCE [LARGE SCALE GENOMIC DNA]</scope>
    <source>
        <strain evidence="2">214</strain>
    </source>
</reference>
<evidence type="ECO:0000259" key="1">
    <source>
        <dbReference type="Pfam" id="PF00078"/>
    </source>
</evidence>
<name>A0AAV5KWM9_9ROSI</name>
<dbReference type="PANTHER" id="PTHR19446">
    <property type="entry name" value="REVERSE TRANSCRIPTASES"/>
    <property type="match status" value="1"/>
</dbReference>